<dbReference type="AlphaFoldDB" id="C7MG98"/>
<dbReference type="OrthoDB" id="7185741at2"/>
<dbReference type="eggNOG" id="COG0596">
    <property type="taxonomic scope" value="Bacteria"/>
</dbReference>
<dbReference type="InterPro" id="IPR000073">
    <property type="entry name" value="AB_hydrolase_1"/>
</dbReference>
<dbReference type="GO" id="GO:0016787">
    <property type="term" value="F:hydrolase activity"/>
    <property type="evidence" value="ECO:0007669"/>
    <property type="project" value="UniProtKB-KW"/>
</dbReference>
<protein>
    <submittedName>
        <fullName evidence="2">Predicted hydrolase or acyltransferase of alpha/beta superfamily</fullName>
    </submittedName>
</protein>
<keyword evidence="3" id="KW-1185">Reference proteome</keyword>
<dbReference type="Gene3D" id="3.40.50.1820">
    <property type="entry name" value="alpha/beta hydrolase"/>
    <property type="match status" value="1"/>
</dbReference>
<dbReference type="SUPFAM" id="SSF53474">
    <property type="entry name" value="alpha/beta-Hydrolases"/>
    <property type="match status" value="1"/>
</dbReference>
<evidence type="ECO:0000313" key="2">
    <source>
        <dbReference type="EMBL" id="ACU86331.1"/>
    </source>
</evidence>
<feature type="domain" description="AB hydrolase-1" evidence="1">
    <location>
        <begin position="39"/>
        <end position="287"/>
    </location>
</feature>
<organism evidence="2 3">
    <name type="scientific">Brachybacterium faecium (strain ATCC 43885 / DSM 4810 / JCM 11609 / LMG 19847 / NBRC 14762 / NCIMB 9860 / 6-10)</name>
    <dbReference type="NCBI Taxonomy" id="446465"/>
    <lineage>
        <taxon>Bacteria</taxon>
        <taxon>Bacillati</taxon>
        <taxon>Actinomycetota</taxon>
        <taxon>Actinomycetes</taxon>
        <taxon>Micrococcales</taxon>
        <taxon>Dermabacteraceae</taxon>
        <taxon>Brachybacterium</taxon>
    </lineage>
</organism>
<accession>C7MG98</accession>
<proteinExistence type="predicted"/>
<dbReference type="EMBL" id="CP001643">
    <property type="protein sequence ID" value="ACU86331.1"/>
    <property type="molecule type" value="Genomic_DNA"/>
</dbReference>
<sequence>MNLSSPPGPAARPTEHGVQLEDGRRLHAVSWGEGPDLVVLEAGMGAAALSWGPVMEHLAPHVRVLAYDRAGYGASDPDLRPRDLARLASDLVALCAAIPHERLVLAGHSWGGPVARMALARLLAAGPEPGEQLAGLVLVDPSDEHAQMYFSRAMQVQSAVQGPLLAALARLGLLRPLLRAQMAALPEPYRSAAVDAVATPAAAAAIRAESAHVVRGLRFLQRHPLMLDAVPLTVLSGRRAGALDRAVRDGLSAAHAATARAHRAGRLVEAQRSGHLIPVTEPELVADEILSLLR</sequence>
<dbReference type="PATRIC" id="fig|446465.5.peg.2524"/>
<evidence type="ECO:0000313" key="3">
    <source>
        <dbReference type="Proteomes" id="UP000001919"/>
    </source>
</evidence>
<dbReference type="KEGG" id="bfa:Bfae_25500"/>
<dbReference type="Proteomes" id="UP000001919">
    <property type="component" value="Chromosome"/>
</dbReference>
<dbReference type="InterPro" id="IPR029058">
    <property type="entry name" value="AB_hydrolase_fold"/>
</dbReference>
<gene>
    <name evidence="2" type="ordered locus">Bfae_25500</name>
</gene>
<evidence type="ECO:0000259" key="1">
    <source>
        <dbReference type="Pfam" id="PF12697"/>
    </source>
</evidence>
<dbReference type="GO" id="GO:0016746">
    <property type="term" value="F:acyltransferase activity"/>
    <property type="evidence" value="ECO:0007669"/>
    <property type="project" value="UniProtKB-KW"/>
</dbReference>
<reference evidence="2 3" key="1">
    <citation type="journal article" date="2009" name="Stand. Genomic Sci.">
        <title>Complete genome sequence of Brachybacterium faecium type strain (Schefferle 6-10).</title>
        <authorList>
            <person name="Lapidus A."/>
            <person name="Pukall R."/>
            <person name="Labuttii K."/>
            <person name="Copeland A."/>
            <person name="Del Rio T.G."/>
            <person name="Nolan M."/>
            <person name="Chen F."/>
            <person name="Lucas S."/>
            <person name="Tice H."/>
            <person name="Cheng J.F."/>
            <person name="Bruce D."/>
            <person name="Goodwin L."/>
            <person name="Pitluck S."/>
            <person name="Rohde M."/>
            <person name="Goker M."/>
            <person name="Pati A."/>
            <person name="Ivanova N."/>
            <person name="Mavrommatis K."/>
            <person name="Chen A."/>
            <person name="Palaniappan K."/>
            <person name="D'haeseleer P."/>
            <person name="Chain P."/>
            <person name="Bristow J."/>
            <person name="Eisen J.A."/>
            <person name="Markowitz V."/>
            <person name="Hugenholtz P."/>
            <person name="Kyrpides N.C."/>
            <person name="Klenk H.P."/>
        </authorList>
    </citation>
    <scope>NUCLEOTIDE SEQUENCE [LARGE SCALE GENOMIC DNA]</scope>
    <source>
        <strain evidence="3">ATCC 43885 / DSM 4810 / JCM 11609 / LMG 19847 / NBRC 14762 / NCIMB 9860 / 6-10</strain>
    </source>
</reference>
<dbReference type="PANTHER" id="PTHR43798">
    <property type="entry name" value="MONOACYLGLYCEROL LIPASE"/>
    <property type="match status" value="1"/>
</dbReference>
<keyword evidence="2" id="KW-0808">Transferase</keyword>
<dbReference type="Pfam" id="PF12697">
    <property type="entry name" value="Abhydrolase_6"/>
    <property type="match status" value="1"/>
</dbReference>
<keyword evidence="2" id="KW-0378">Hydrolase</keyword>
<dbReference type="HOGENOM" id="CLU_020336_9_0_11"/>
<name>C7MG98_BRAFD</name>
<dbReference type="STRING" id="446465.Bfae_25500"/>
<keyword evidence="2" id="KW-0012">Acyltransferase</keyword>
<dbReference type="InterPro" id="IPR050266">
    <property type="entry name" value="AB_hydrolase_sf"/>
</dbReference>